<evidence type="ECO:0000256" key="1">
    <source>
        <dbReference type="SAM" id="Coils"/>
    </source>
</evidence>
<dbReference type="InterPro" id="IPR025224">
    <property type="entry name" value="CCAR1/CCAR2"/>
</dbReference>
<evidence type="ECO:0000313" key="5">
    <source>
        <dbReference type="EMBL" id="CAD7624484.1"/>
    </source>
</evidence>
<name>A0A7R9KKH9_9ACAR</name>
<dbReference type="EMBL" id="CAJPIZ010002359">
    <property type="protein sequence ID" value="CAG2104914.1"/>
    <property type="molecule type" value="Genomic_DNA"/>
</dbReference>
<dbReference type="InterPro" id="IPR003034">
    <property type="entry name" value="SAP_dom"/>
</dbReference>
<organism evidence="5">
    <name type="scientific">Medioppia subpectinata</name>
    <dbReference type="NCBI Taxonomy" id="1979941"/>
    <lineage>
        <taxon>Eukaryota</taxon>
        <taxon>Metazoa</taxon>
        <taxon>Ecdysozoa</taxon>
        <taxon>Arthropoda</taxon>
        <taxon>Chelicerata</taxon>
        <taxon>Arachnida</taxon>
        <taxon>Acari</taxon>
        <taxon>Acariformes</taxon>
        <taxon>Sarcoptiformes</taxon>
        <taxon>Oribatida</taxon>
        <taxon>Brachypylina</taxon>
        <taxon>Oppioidea</taxon>
        <taxon>Oppiidae</taxon>
        <taxon>Medioppia</taxon>
    </lineage>
</organism>
<dbReference type="Pfam" id="PF02037">
    <property type="entry name" value="SAP"/>
    <property type="match status" value="1"/>
</dbReference>
<gene>
    <name evidence="5" type="ORF">OSB1V03_LOCUS4928</name>
</gene>
<dbReference type="SMART" id="SM01122">
    <property type="entry name" value="DBC1"/>
    <property type="match status" value="1"/>
</dbReference>
<feature type="region of interest" description="Disordered" evidence="2">
    <location>
        <begin position="811"/>
        <end position="854"/>
    </location>
</feature>
<sequence>MRARPPEPKSLPDLVSSVSRDEPSNTSQNYYSSQSVSNAGAYGSGQSFDFAKTQQAVAAAQQLASYYGQRNDSNANNSFSQLQYTSTPGSAFVSSTLPFTQQIQQNLLSTQSRTATQNNYKSSASRWEREERPNRAADDRFRARDNDRPSRLNDAKGKRNDSRDRNIVSKEGRDEFGRDLRGGERNKEKDKERERERPERRVRRSESPANSIGSQNVVRAVRRRYEPVNIPKLAILKTPLNVYDIKQRYSANLHIPSDLKEVIVNSNFTLNINDIPKPITFRVIEVKDDNKKKEVSKKTDSPKENKEKATKEGDKSETKEEAEEESKTEICKESDETNAKTDGKDKPSSVDHPIVSKTTYKYGVKVLIISLPSMSDIYDRMFGSDFDAISTGSKSYFLHFNKLLAFLVSRNTNDGFSLIGGKFNAQIDGYLPDSEEPNLIATAVRLVGEQTGMNLSKCAKWRLIATFVYNRDNSVDPMTPSLEINRVFMPDVWSAFDGIYDKQPKNINDLENDNQFETVLNNENLENNSEVIDTTNDKNELISTEDNGSRDEPQTTPNLEDSSALEVEPSSDSAINLLQSETIASQPMDSTAIVETTASVDTTCPPPEASDQLPLDPNTSSEAAIVDNSALDSTLESQDNDLSNVESGLQTSNTTNDISLDETAAQKAISSGDVSELHRLLESINDLKVAELRAELEKRGARLKGNHKKADLINKLRQLITQLLEDEDVVSDDVKNDWWAQRILSKENAATDDQTKAEEATEPTQTDPIVDTNSSVVCEENNTNETNDVIMIEDEKEGVQNEEQMVIDLVDDKTNDSKPNDVTIEDTPNGSQRTVKRKNDSQSPKESKKAKNIEVAPEVIPTKVTDGCVYVKGGENLTVITLHEALNHQRYDQFEMSIVSEVIRESLIHHFSHYILSTLIHNYKNPVSKDEKSAETAKPTPMPINYVHLSFAYFDSSHCGHILADDLTKLLNNANFTLSRKAFNLLMSTEDKVLYRDLCEPKELLTVTKTTSAVNTQKADDDASQASNVRIYEKNGTVYDMELLIDQSEKDEALKVRLNEELIANQEKISQLNEYIQELEARQKKMTTATEKQNDEICSFKRQKETMKTKYESMKKAVEASVLAFNKVLEKETEENK</sequence>
<dbReference type="Gene3D" id="1.10.720.30">
    <property type="entry name" value="SAP domain"/>
    <property type="match status" value="1"/>
</dbReference>
<evidence type="ECO:0008006" key="7">
    <source>
        <dbReference type="Google" id="ProtNLM"/>
    </source>
</evidence>
<evidence type="ECO:0000313" key="6">
    <source>
        <dbReference type="Proteomes" id="UP000759131"/>
    </source>
</evidence>
<evidence type="ECO:0000259" key="3">
    <source>
        <dbReference type="SMART" id="SM00513"/>
    </source>
</evidence>
<feature type="region of interest" description="Disordered" evidence="2">
    <location>
        <begin position="290"/>
        <end position="352"/>
    </location>
</feature>
<dbReference type="GO" id="GO:0005634">
    <property type="term" value="C:nucleus"/>
    <property type="evidence" value="ECO:0007669"/>
    <property type="project" value="TreeGrafter"/>
</dbReference>
<feature type="compositionally biased region" description="Basic and acidic residues" evidence="2">
    <location>
        <begin position="126"/>
        <end position="199"/>
    </location>
</feature>
<proteinExistence type="predicted"/>
<feature type="compositionally biased region" description="Low complexity" evidence="2">
    <location>
        <begin position="24"/>
        <end position="34"/>
    </location>
</feature>
<feature type="region of interest" description="Disordered" evidence="2">
    <location>
        <begin position="600"/>
        <end position="620"/>
    </location>
</feature>
<dbReference type="SMART" id="SM00513">
    <property type="entry name" value="SAP"/>
    <property type="match status" value="1"/>
</dbReference>
<feature type="compositionally biased region" description="Polar residues" evidence="2">
    <location>
        <begin position="108"/>
        <end position="125"/>
    </location>
</feature>
<protein>
    <recommendedName>
        <fullName evidence="7">SAP domain-containing protein</fullName>
    </recommendedName>
</protein>
<dbReference type="OrthoDB" id="6513905at2759"/>
<feature type="compositionally biased region" description="Basic and acidic residues" evidence="2">
    <location>
        <begin position="290"/>
        <end position="349"/>
    </location>
</feature>
<dbReference type="Pfam" id="PF14443">
    <property type="entry name" value="DBC1"/>
    <property type="match status" value="1"/>
</dbReference>
<feature type="coiled-coil region" evidence="1">
    <location>
        <begin position="1062"/>
        <end position="1096"/>
    </location>
</feature>
<accession>A0A7R9KKH9</accession>
<feature type="region of interest" description="Disordered" evidence="2">
    <location>
        <begin position="634"/>
        <end position="656"/>
    </location>
</feature>
<dbReference type="Proteomes" id="UP000759131">
    <property type="component" value="Unassembled WGS sequence"/>
</dbReference>
<feature type="region of interest" description="Disordered" evidence="2">
    <location>
        <begin position="108"/>
        <end position="215"/>
    </location>
</feature>
<dbReference type="PANTHER" id="PTHR14304">
    <property type="entry name" value="CELL DIVISION CYCLE AND APOPTOSIS REGULATOR PROTEIN"/>
    <property type="match status" value="1"/>
</dbReference>
<dbReference type="InterPro" id="IPR025954">
    <property type="entry name" value="DBC1/CARP1_inactive_NUDIX"/>
</dbReference>
<dbReference type="GO" id="GO:0006355">
    <property type="term" value="P:regulation of DNA-templated transcription"/>
    <property type="evidence" value="ECO:0007669"/>
    <property type="project" value="InterPro"/>
</dbReference>
<dbReference type="InterPro" id="IPR036361">
    <property type="entry name" value="SAP_dom_sf"/>
</dbReference>
<feature type="compositionally biased region" description="Basic and acidic residues" evidence="2">
    <location>
        <begin position="837"/>
        <end position="852"/>
    </location>
</feature>
<feature type="domain" description="DBC1/CARP1 catalytically inactive NUDIX hydrolase" evidence="4">
    <location>
        <begin position="397"/>
        <end position="528"/>
    </location>
</feature>
<feature type="region of interest" description="Disordered" evidence="2">
    <location>
        <begin position="748"/>
        <end position="770"/>
    </location>
</feature>
<dbReference type="PANTHER" id="PTHR14304:SF11">
    <property type="entry name" value="SAP DOMAIN-CONTAINING PROTEIN"/>
    <property type="match status" value="1"/>
</dbReference>
<keyword evidence="6" id="KW-1185">Reference proteome</keyword>
<evidence type="ECO:0000256" key="2">
    <source>
        <dbReference type="SAM" id="MobiDB-lite"/>
    </source>
</evidence>
<reference evidence="5" key="1">
    <citation type="submission" date="2020-11" db="EMBL/GenBank/DDBJ databases">
        <authorList>
            <person name="Tran Van P."/>
        </authorList>
    </citation>
    <scope>NUCLEOTIDE SEQUENCE</scope>
</reference>
<dbReference type="EMBL" id="OC856934">
    <property type="protein sequence ID" value="CAD7624484.1"/>
    <property type="molecule type" value="Genomic_DNA"/>
</dbReference>
<feature type="domain" description="SAP" evidence="3">
    <location>
        <begin position="684"/>
        <end position="720"/>
    </location>
</feature>
<keyword evidence="1" id="KW-0175">Coiled coil</keyword>
<evidence type="ECO:0000259" key="4">
    <source>
        <dbReference type="SMART" id="SM01122"/>
    </source>
</evidence>
<feature type="region of interest" description="Disordered" evidence="2">
    <location>
        <begin position="527"/>
        <end position="566"/>
    </location>
</feature>
<feature type="region of interest" description="Disordered" evidence="2">
    <location>
        <begin position="1"/>
        <end position="34"/>
    </location>
</feature>
<dbReference type="AlphaFoldDB" id="A0A7R9KKH9"/>